<accession>A0A8H5AST4</accession>
<dbReference type="Proteomes" id="UP000541558">
    <property type="component" value="Unassembled WGS sequence"/>
</dbReference>
<dbReference type="InterPro" id="IPR000626">
    <property type="entry name" value="Ubiquitin-like_dom"/>
</dbReference>
<organism evidence="2 3">
    <name type="scientific">Ephemerocybe angulata</name>
    <dbReference type="NCBI Taxonomy" id="980116"/>
    <lineage>
        <taxon>Eukaryota</taxon>
        <taxon>Fungi</taxon>
        <taxon>Dikarya</taxon>
        <taxon>Basidiomycota</taxon>
        <taxon>Agaricomycotina</taxon>
        <taxon>Agaricomycetes</taxon>
        <taxon>Agaricomycetidae</taxon>
        <taxon>Agaricales</taxon>
        <taxon>Agaricineae</taxon>
        <taxon>Psathyrellaceae</taxon>
        <taxon>Ephemerocybe</taxon>
    </lineage>
</organism>
<dbReference type="PROSITE" id="PS50053">
    <property type="entry name" value="UBIQUITIN_2"/>
    <property type="match status" value="1"/>
</dbReference>
<proteinExistence type="predicted"/>
<dbReference type="PANTHER" id="PTHR10666">
    <property type="entry name" value="UBIQUITIN"/>
    <property type="match status" value="1"/>
</dbReference>
<evidence type="ECO:0000259" key="1">
    <source>
        <dbReference type="PROSITE" id="PS50053"/>
    </source>
</evidence>
<name>A0A8H5AST4_9AGAR</name>
<evidence type="ECO:0000313" key="2">
    <source>
        <dbReference type="EMBL" id="KAF5310415.1"/>
    </source>
</evidence>
<sequence>MAEPGKGPSSDSMIVLQHKQNKVLVNIPAAVTAQSDLFHTYLQNEAVKRFPDVGPDNTKVTFWTTDLLGFEGDEVEVSDGVLLNLSKEVRKLIVKGPLNVPALEPPVPIDNMQICVRTLTGKTFGLVCKSSDCVKDIKSKIQDKEGIPADQQRLLFAERHLQDDLTLSDYHITNGSPILLILKLRGDKPVIYLFPPIATRVTTRLSLVPEWKFSALYPIAPVTKESTGAGQRVEWIVDAEPSGILNEVSTGLEVSYLYWEAKTTSKGLLTPPASPRSSTVGLDTSVERVFVPNRPIIEPTNAIVLEVRKVASYLDRALRALGLHVEARTSFITYWLPSLLNHQHVALRFLPQSTYEHAAPLEVDPAPDVVARIFMLFKGVQEKELGPWAGACERAEEGGDRWVDVVGVDVGKLQDKALFRVIEWGGMEVL</sequence>
<dbReference type="SUPFAM" id="SSF54236">
    <property type="entry name" value="Ubiquitin-like"/>
    <property type="match status" value="1"/>
</dbReference>
<feature type="domain" description="Ubiquitin-like" evidence="1">
    <location>
        <begin position="112"/>
        <end position="187"/>
    </location>
</feature>
<reference evidence="2 3" key="1">
    <citation type="journal article" date="2020" name="ISME J.">
        <title>Uncovering the hidden diversity of litter-decomposition mechanisms in mushroom-forming fungi.</title>
        <authorList>
            <person name="Floudas D."/>
            <person name="Bentzer J."/>
            <person name="Ahren D."/>
            <person name="Johansson T."/>
            <person name="Persson P."/>
            <person name="Tunlid A."/>
        </authorList>
    </citation>
    <scope>NUCLEOTIDE SEQUENCE [LARGE SCALE GENOMIC DNA]</scope>
    <source>
        <strain evidence="2 3">CBS 175.51</strain>
    </source>
</reference>
<protein>
    <recommendedName>
        <fullName evidence="1">Ubiquitin-like domain-containing protein</fullName>
    </recommendedName>
</protein>
<dbReference type="InterPro" id="IPR019956">
    <property type="entry name" value="Ubiquitin_dom"/>
</dbReference>
<gene>
    <name evidence="2" type="ORF">D9611_012284</name>
</gene>
<dbReference type="Gene3D" id="3.10.20.90">
    <property type="entry name" value="Phosphatidylinositol 3-kinase Catalytic Subunit, Chain A, domain 1"/>
    <property type="match status" value="1"/>
</dbReference>
<dbReference type="PRINTS" id="PR00348">
    <property type="entry name" value="UBIQUITIN"/>
</dbReference>
<comment type="caution">
    <text evidence="2">The sequence shown here is derived from an EMBL/GenBank/DDBJ whole genome shotgun (WGS) entry which is preliminary data.</text>
</comment>
<dbReference type="InterPro" id="IPR050158">
    <property type="entry name" value="Ubiquitin_ubiquitin-like"/>
</dbReference>
<evidence type="ECO:0000313" key="3">
    <source>
        <dbReference type="Proteomes" id="UP000541558"/>
    </source>
</evidence>
<keyword evidence="3" id="KW-1185">Reference proteome</keyword>
<dbReference type="SMART" id="SM00213">
    <property type="entry name" value="UBQ"/>
    <property type="match status" value="1"/>
</dbReference>
<dbReference type="OrthoDB" id="428577at2759"/>
<dbReference type="EMBL" id="JAACJK010000229">
    <property type="protein sequence ID" value="KAF5310415.1"/>
    <property type="molecule type" value="Genomic_DNA"/>
</dbReference>
<dbReference type="Pfam" id="PF00240">
    <property type="entry name" value="ubiquitin"/>
    <property type="match status" value="1"/>
</dbReference>
<dbReference type="AlphaFoldDB" id="A0A8H5AST4"/>
<dbReference type="InterPro" id="IPR029071">
    <property type="entry name" value="Ubiquitin-like_domsf"/>
</dbReference>